<dbReference type="SUPFAM" id="SSF53756">
    <property type="entry name" value="UDP-Glycosyltransferase/glycogen phosphorylase"/>
    <property type="match status" value="1"/>
</dbReference>
<name>A0AA37TCK6_9HYPH</name>
<dbReference type="Pfam" id="PF13692">
    <property type="entry name" value="Glyco_trans_1_4"/>
    <property type="match status" value="1"/>
</dbReference>
<dbReference type="RefSeq" id="WP_238198236.1">
    <property type="nucleotide sequence ID" value="NZ_BPQZ01000023.1"/>
</dbReference>
<dbReference type="CDD" id="cd03809">
    <property type="entry name" value="GT4_MtfB-like"/>
    <property type="match status" value="1"/>
</dbReference>
<proteinExistence type="predicted"/>
<organism evidence="2 3">
    <name type="scientific">Methylobacterium tardum</name>
    <dbReference type="NCBI Taxonomy" id="374432"/>
    <lineage>
        <taxon>Bacteria</taxon>
        <taxon>Pseudomonadati</taxon>
        <taxon>Pseudomonadota</taxon>
        <taxon>Alphaproteobacteria</taxon>
        <taxon>Hyphomicrobiales</taxon>
        <taxon>Methylobacteriaceae</taxon>
        <taxon>Methylobacterium</taxon>
    </lineage>
</organism>
<reference evidence="3" key="1">
    <citation type="journal article" date="2019" name="Int. J. Syst. Evol. Microbiol.">
        <title>The Global Catalogue of Microorganisms (GCM) 10K type strain sequencing project: providing services to taxonomists for standard genome sequencing and annotation.</title>
        <authorList>
            <consortium name="The Broad Institute Genomics Platform"/>
            <consortium name="The Broad Institute Genome Sequencing Center for Infectious Disease"/>
            <person name="Wu L."/>
            <person name="Ma J."/>
        </authorList>
    </citation>
    <scope>NUCLEOTIDE SEQUENCE [LARGE SCALE GENOMIC DNA]</scope>
    <source>
        <strain evidence="3">NBRC 103632</strain>
    </source>
</reference>
<keyword evidence="3" id="KW-1185">Reference proteome</keyword>
<comment type="caution">
    <text evidence="2">The sequence shown here is derived from an EMBL/GenBank/DDBJ whole genome shotgun (WGS) entry which is preliminary data.</text>
</comment>
<sequence length="429" mass="46779">MTDRPIAFDLTRLVTRLRHASPSGIDRVDLAYARAFLDRSAPGFGVVSTGLGPRVVDRDQARAIVETVAAGWVEDRDAASDPVYRRLAARCGDPDAASGASARVPGTRIGASDRRRIQARTTADIALRSRPIAALPRDTLYLHTSHLRLDNPRRFDWLYMRPDIRAAFFVHDLIPITHPEYGRAGEADRHRARMRTIGRHAAAILVNSVDTGERTLDFLAAEGFGRPPLAVGHLGVEAAFGRTGPRFRTDRPTFVVCGTIESRKNHLLLFQIWRQLAERLGAATPRLVVVGRRGWEAESAIDMLERCPGVQAHTIEVTGLSTHGLAALMRSCTALLMPSFTEGYGIPVVEAAASGLPVIASDIRVHREIADGFALFRDPLDGPGWLAAIEALARPGSELRTELTGRLEGYVPPDWAAHFDAVGPTVDAL</sequence>
<keyword evidence="1 2" id="KW-0808">Transferase</keyword>
<evidence type="ECO:0000313" key="2">
    <source>
        <dbReference type="EMBL" id="GLS70760.1"/>
    </source>
</evidence>
<dbReference type="Proteomes" id="UP001157440">
    <property type="component" value="Unassembled WGS sequence"/>
</dbReference>
<dbReference type="PANTHER" id="PTHR46401:SF2">
    <property type="entry name" value="GLYCOSYLTRANSFERASE WBBK-RELATED"/>
    <property type="match status" value="1"/>
</dbReference>
<gene>
    <name evidence="2" type="ORF">GCM10007890_27730</name>
</gene>
<dbReference type="PANTHER" id="PTHR46401">
    <property type="entry name" value="GLYCOSYLTRANSFERASE WBBK-RELATED"/>
    <property type="match status" value="1"/>
</dbReference>
<protein>
    <submittedName>
        <fullName evidence="2">Glycosyl transferase</fullName>
    </submittedName>
</protein>
<dbReference type="AlphaFoldDB" id="A0AA37TCK6"/>
<dbReference type="Gene3D" id="3.40.50.2000">
    <property type="entry name" value="Glycogen Phosphorylase B"/>
    <property type="match status" value="1"/>
</dbReference>
<dbReference type="EMBL" id="BSPL01000017">
    <property type="protein sequence ID" value="GLS70760.1"/>
    <property type="molecule type" value="Genomic_DNA"/>
</dbReference>
<evidence type="ECO:0000256" key="1">
    <source>
        <dbReference type="ARBA" id="ARBA00022679"/>
    </source>
</evidence>
<accession>A0AA37TCK6</accession>
<evidence type="ECO:0000313" key="3">
    <source>
        <dbReference type="Proteomes" id="UP001157440"/>
    </source>
</evidence>
<dbReference type="GO" id="GO:0016757">
    <property type="term" value="F:glycosyltransferase activity"/>
    <property type="evidence" value="ECO:0007669"/>
    <property type="project" value="TreeGrafter"/>
</dbReference>